<organism evidence="8 9">
    <name type="scientific">Sphingobium wenxiniae (strain DSM 21828 / CGMCC 1.7748 / JZ-1)</name>
    <dbReference type="NCBI Taxonomy" id="595605"/>
    <lineage>
        <taxon>Bacteria</taxon>
        <taxon>Pseudomonadati</taxon>
        <taxon>Pseudomonadota</taxon>
        <taxon>Alphaproteobacteria</taxon>
        <taxon>Sphingomonadales</taxon>
        <taxon>Sphingomonadaceae</taxon>
        <taxon>Sphingobium</taxon>
    </lineage>
</organism>
<dbReference type="InterPro" id="IPR025110">
    <property type="entry name" value="AMP-bd_C"/>
</dbReference>
<dbReference type="Pfam" id="PF00501">
    <property type="entry name" value="AMP-binding"/>
    <property type="match status" value="1"/>
</dbReference>
<dbReference type="Gene3D" id="3.40.50.12780">
    <property type="entry name" value="N-terminal domain of ligase-like"/>
    <property type="match status" value="1"/>
</dbReference>
<feature type="domain" description="AMP-dependent synthetase/ligase" evidence="6">
    <location>
        <begin position="40"/>
        <end position="386"/>
    </location>
</feature>
<proteinExistence type="inferred from homology"/>
<dbReference type="EC" id="6.2.1.44" evidence="4"/>
<sequence length="528" mass="56969">MPSMPEKREDGALPPAVAGSLGETLRLNARHFGRSLGVSAPERTLSHADLYRRGHRIAAGLAALGVDRGQRIAMLAMNCVEMLEIYAAAEISGIAIVPLNFRLSPAEHAVILRDCRPVLLFFEDQYAEMIAGLRGAIDTLAHCIAIGSAPHWAIPFEDFVAGAAEAVDWPPFGDDALACILYTSGTTGAPKGCMHSHRGFRALGALMTAKMGLTASDRGLVTMPLFHMGGKAVQLGLHWSGGEMFIQRGFDPLAVLETIARERITVAHMAPTMIQTLLEHPDFDAFDLSSLRVIFYSAAPMPEPVLRRGLEKLGPVFIQSYGQTEITGTVLPARCHRLDGAEADRRHLTSVGVPPRGVEVRIDGAERAGAPGEVLMRSPAAMTGYWNNPAATRDTMRDGWVRTGDIGLLDEEGFLFLVDRKKDVIISGGENIYSREVENALYAHPEVSEAAVIGVADAQWGEAVCAIIVREPGSSLDAAAVIDHCRTLIAGYKRPRRVEFADALPKLPSGKIDKKALRRMRAAAGPSH</sequence>
<evidence type="ECO:0000259" key="6">
    <source>
        <dbReference type="Pfam" id="PF00501"/>
    </source>
</evidence>
<dbReference type="SUPFAM" id="SSF56801">
    <property type="entry name" value="Acetyl-CoA synthetase-like"/>
    <property type="match status" value="1"/>
</dbReference>
<dbReference type="Proteomes" id="UP000316624">
    <property type="component" value="Unassembled WGS sequence"/>
</dbReference>
<evidence type="ECO:0000313" key="8">
    <source>
        <dbReference type="EMBL" id="TWH96655.1"/>
    </source>
</evidence>
<protein>
    <recommendedName>
        <fullName evidence="5">3-methylmercaptopropionyl-CoA ligase</fullName>
        <ecNumber evidence="4">6.2.1.44</ecNumber>
    </recommendedName>
</protein>
<comment type="catalytic activity">
    <reaction evidence="3">
        <text>3-(methylsulfanyl)propanoate + ATP + CoA = 3-(methylsulfanyl)propanoyl-CoA + AMP + diphosphate</text>
        <dbReference type="Rhea" id="RHEA:43052"/>
        <dbReference type="ChEBI" id="CHEBI:30616"/>
        <dbReference type="ChEBI" id="CHEBI:33019"/>
        <dbReference type="ChEBI" id="CHEBI:49016"/>
        <dbReference type="ChEBI" id="CHEBI:57287"/>
        <dbReference type="ChEBI" id="CHEBI:82815"/>
        <dbReference type="ChEBI" id="CHEBI:456215"/>
        <dbReference type="EC" id="6.2.1.44"/>
    </reaction>
    <physiologicalReaction direction="left-to-right" evidence="3">
        <dbReference type="Rhea" id="RHEA:43053"/>
    </physiologicalReaction>
</comment>
<feature type="domain" description="AMP-binding enzyme C-terminal" evidence="7">
    <location>
        <begin position="436"/>
        <end position="511"/>
    </location>
</feature>
<dbReference type="AlphaFoldDB" id="A0A562KN19"/>
<accession>A0A562KN19</accession>
<evidence type="ECO:0000313" key="9">
    <source>
        <dbReference type="Proteomes" id="UP000316624"/>
    </source>
</evidence>
<evidence type="ECO:0000256" key="4">
    <source>
        <dbReference type="ARBA" id="ARBA00066616"/>
    </source>
</evidence>
<evidence type="ECO:0000256" key="1">
    <source>
        <dbReference type="ARBA" id="ARBA00006432"/>
    </source>
</evidence>
<dbReference type="GO" id="GO:0006631">
    <property type="term" value="P:fatty acid metabolic process"/>
    <property type="evidence" value="ECO:0007669"/>
    <property type="project" value="TreeGrafter"/>
</dbReference>
<dbReference type="GO" id="GO:0031956">
    <property type="term" value="F:medium-chain fatty acid-CoA ligase activity"/>
    <property type="evidence" value="ECO:0007669"/>
    <property type="project" value="TreeGrafter"/>
</dbReference>
<dbReference type="InterPro" id="IPR020845">
    <property type="entry name" value="AMP-binding_CS"/>
</dbReference>
<dbReference type="RefSeq" id="WP_145071929.1">
    <property type="nucleotide sequence ID" value="NZ_JACIIY010000009.1"/>
</dbReference>
<keyword evidence="2 8" id="KW-0436">Ligase</keyword>
<dbReference type="Pfam" id="PF13193">
    <property type="entry name" value="AMP-binding_C"/>
    <property type="match status" value="1"/>
</dbReference>
<gene>
    <name evidence="8" type="ORF">IQ35_00586</name>
</gene>
<keyword evidence="9" id="KW-1185">Reference proteome</keyword>
<evidence type="ECO:0000259" key="7">
    <source>
        <dbReference type="Pfam" id="PF13193"/>
    </source>
</evidence>
<evidence type="ECO:0000256" key="5">
    <source>
        <dbReference type="ARBA" id="ARBA00067668"/>
    </source>
</evidence>
<dbReference type="PANTHER" id="PTHR43201:SF5">
    <property type="entry name" value="MEDIUM-CHAIN ACYL-COA LIGASE ACSF2, MITOCHONDRIAL"/>
    <property type="match status" value="1"/>
</dbReference>
<comment type="similarity">
    <text evidence="1">Belongs to the ATP-dependent AMP-binding enzyme family.</text>
</comment>
<name>A0A562KN19_SPHWJ</name>
<dbReference type="FunFam" id="3.30.300.30:FF:000008">
    <property type="entry name" value="2,3-dihydroxybenzoate-AMP ligase"/>
    <property type="match status" value="1"/>
</dbReference>
<comment type="caution">
    <text evidence="8">The sequence shown here is derived from an EMBL/GenBank/DDBJ whole genome shotgun (WGS) entry which is preliminary data.</text>
</comment>
<dbReference type="NCBIfam" id="NF004837">
    <property type="entry name" value="PRK06187.1"/>
    <property type="match status" value="1"/>
</dbReference>
<dbReference type="InterPro" id="IPR000873">
    <property type="entry name" value="AMP-dep_synth/lig_dom"/>
</dbReference>
<dbReference type="PROSITE" id="PS00455">
    <property type="entry name" value="AMP_BINDING"/>
    <property type="match status" value="1"/>
</dbReference>
<dbReference type="Gene3D" id="3.30.300.30">
    <property type="match status" value="1"/>
</dbReference>
<evidence type="ECO:0000256" key="3">
    <source>
        <dbReference type="ARBA" id="ARBA00051915"/>
    </source>
</evidence>
<evidence type="ECO:0000256" key="2">
    <source>
        <dbReference type="ARBA" id="ARBA00022598"/>
    </source>
</evidence>
<dbReference type="InterPro" id="IPR045851">
    <property type="entry name" value="AMP-bd_C_sf"/>
</dbReference>
<dbReference type="InterPro" id="IPR042099">
    <property type="entry name" value="ANL_N_sf"/>
</dbReference>
<reference evidence="8 9" key="1">
    <citation type="journal article" date="2015" name="Stand. Genomic Sci.">
        <title>Genomic Encyclopedia of Bacterial and Archaeal Type Strains, Phase III: the genomes of soil and plant-associated and newly described type strains.</title>
        <authorList>
            <person name="Whitman W.B."/>
            <person name="Woyke T."/>
            <person name="Klenk H.P."/>
            <person name="Zhou Y."/>
            <person name="Lilburn T.G."/>
            <person name="Beck B.J."/>
            <person name="De Vos P."/>
            <person name="Vandamme P."/>
            <person name="Eisen J.A."/>
            <person name="Garrity G."/>
            <person name="Hugenholtz P."/>
            <person name="Kyrpides N.C."/>
        </authorList>
    </citation>
    <scope>NUCLEOTIDE SEQUENCE [LARGE SCALE GENOMIC DNA]</scope>
    <source>
        <strain evidence="8 9">CGMCC 1.7748</strain>
    </source>
</reference>
<dbReference type="EMBL" id="VLKK01000002">
    <property type="protein sequence ID" value="TWH96655.1"/>
    <property type="molecule type" value="Genomic_DNA"/>
</dbReference>
<dbReference type="PANTHER" id="PTHR43201">
    <property type="entry name" value="ACYL-COA SYNTHETASE"/>
    <property type="match status" value="1"/>
</dbReference>